<gene>
    <name evidence="1" type="ORF">ATO11_03980</name>
</gene>
<evidence type="ECO:0008006" key="3">
    <source>
        <dbReference type="Google" id="ProtNLM"/>
    </source>
</evidence>
<proteinExistence type="predicted"/>
<keyword evidence="2" id="KW-1185">Reference proteome</keyword>
<organism evidence="1 2">
    <name type="scientific">Pseudaestuariivita atlantica</name>
    <dbReference type="NCBI Taxonomy" id="1317121"/>
    <lineage>
        <taxon>Bacteria</taxon>
        <taxon>Pseudomonadati</taxon>
        <taxon>Pseudomonadota</taxon>
        <taxon>Alphaproteobacteria</taxon>
        <taxon>Rhodobacterales</taxon>
        <taxon>Paracoccaceae</taxon>
        <taxon>Pseudaestuariivita</taxon>
    </lineage>
</organism>
<dbReference type="OrthoDB" id="7813413at2"/>
<dbReference type="Proteomes" id="UP000036938">
    <property type="component" value="Unassembled WGS sequence"/>
</dbReference>
<dbReference type="Gene3D" id="3.40.50.720">
    <property type="entry name" value="NAD(P)-binding Rossmann-like Domain"/>
    <property type="match status" value="1"/>
</dbReference>
<protein>
    <recommendedName>
        <fullName evidence="3">Saccharopine dehydrogenase NADP binding domain-containing protein</fullName>
    </recommendedName>
</protein>
<reference evidence="1 2" key="1">
    <citation type="journal article" date="2015" name="Int. J. Syst. Evol. Microbiol.">
        <title>Aestuariivita atlantica sp. nov., isolated from deep sea sediment of the Atlantic Ocean.</title>
        <authorList>
            <person name="Li G."/>
            <person name="Lai Q."/>
            <person name="Du Y."/>
            <person name="Liu X."/>
            <person name="Sun F."/>
            <person name="Shao Z."/>
        </authorList>
    </citation>
    <scope>NUCLEOTIDE SEQUENCE [LARGE SCALE GENOMIC DNA]</scope>
    <source>
        <strain evidence="1 2">22II-S11-z3</strain>
    </source>
</reference>
<name>A0A0L1JS51_9RHOB</name>
<comment type="caution">
    <text evidence="1">The sequence shown here is derived from an EMBL/GenBank/DDBJ whole genome shotgun (WGS) entry which is preliminary data.</text>
</comment>
<dbReference type="InterPro" id="IPR036291">
    <property type="entry name" value="NAD(P)-bd_dom_sf"/>
</dbReference>
<sequence length="364" mass="38500">MARRVWLLGGSGKVGGHVARMLAADGIAVTTVSRRRHNPGSPHPHVSLDLAAPGTALPLGADDVAINLTEATTTDHVLAILRQGATLLETSATEEYVLPTRDAVRAARPPGTLVDCVGVAPGLTNLMAHELVRTHPGIRHLHIGGELGLGEHAGAAATRWFLDGLGARTAAKVNGTWQEVPTGSFSRKFAFHPDRPARRAIAYPFVEQTLLAEDFNSGIDTVLTYLALSPPWITRLLSAGLRLGAGPVASRRAESLTRFLMRFPPLGETSTRIVVEGEDHAGNRASITLETGEQSRATAAIIAATARAVDPMRPAGLTTIVDWLTVDDAVAALKDAHPRTRLARTAVDRTETAIPGKIPNGVTP</sequence>
<evidence type="ECO:0000313" key="2">
    <source>
        <dbReference type="Proteomes" id="UP000036938"/>
    </source>
</evidence>
<dbReference type="SUPFAM" id="SSF51735">
    <property type="entry name" value="NAD(P)-binding Rossmann-fold domains"/>
    <property type="match status" value="1"/>
</dbReference>
<dbReference type="PATRIC" id="fig|1317121.7.peg.1167"/>
<dbReference type="RefSeq" id="WP_050529547.1">
    <property type="nucleotide sequence ID" value="NZ_AQQZ01000002.1"/>
</dbReference>
<dbReference type="AlphaFoldDB" id="A0A0L1JS51"/>
<evidence type="ECO:0000313" key="1">
    <source>
        <dbReference type="EMBL" id="KNG94575.1"/>
    </source>
</evidence>
<dbReference type="EMBL" id="AQQZ01000002">
    <property type="protein sequence ID" value="KNG94575.1"/>
    <property type="molecule type" value="Genomic_DNA"/>
</dbReference>
<dbReference type="STRING" id="1317121.ATO11_03980"/>
<accession>A0A0L1JS51</accession>